<evidence type="ECO:0000313" key="4">
    <source>
        <dbReference type="Proteomes" id="UP000239297"/>
    </source>
</evidence>
<organism evidence="3 4">
    <name type="scientific">Arthrobacter pityocampae</name>
    <dbReference type="NCBI Taxonomy" id="547334"/>
    <lineage>
        <taxon>Bacteria</taxon>
        <taxon>Bacillati</taxon>
        <taxon>Actinomycetota</taxon>
        <taxon>Actinomycetes</taxon>
        <taxon>Micrococcales</taxon>
        <taxon>Micrococcaceae</taxon>
        <taxon>Arthrobacter</taxon>
    </lineage>
</organism>
<evidence type="ECO:0000256" key="1">
    <source>
        <dbReference type="ARBA" id="ARBA00005721"/>
    </source>
</evidence>
<proteinExistence type="inferred from homology"/>
<feature type="compositionally biased region" description="Polar residues" evidence="2">
    <location>
        <begin position="142"/>
        <end position="152"/>
    </location>
</feature>
<feature type="region of interest" description="Disordered" evidence="2">
    <location>
        <begin position="133"/>
        <end position="152"/>
    </location>
</feature>
<keyword evidence="4" id="KW-1185">Reference proteome</keyword>
<dbReference type="RefSeq" id="WP_104122426.1">
    <property type="nucleotide sequence ID" value="NZ_PRKW01000006.1"/>
</dbReference>
<dbReference type="OrthoDB" id="9808942at2"/>
<dbReference type="Pfam" id="PF03780">
    <property type="entry name" value="Asp23"/>
    <property type="match status" value="1"/>
</dbReference>
<evidence type="ECO:0000256" key="2">
    <source>
        <dbReference type="SAM" id="MobiDB-lite"/>
    </source>
</evidence>
<protein>
    <submittedName>
        <fullName evidence="3">Asp23/Gls24 family envelope stress response protein</fullName>
    </submittedName>
</protein>
<dbReference type="AlphaFoldDB" id="A0A2S5IUP2"/>
<name>A0A2S5IUP2_9MICC</name>
<comment type="caution">
    <text evidence="3">The sequence shown here is derived from an EMBL/GenBank/DDBJ whole genome shotgun (WGS) entry which is preliminary data.</text>
</comment>
<reference evidence="3 4" key="1">
    <citation type="journal article" date="2014" name="Int. J. Syst. Evol. Microbiol.">
        <title>Arthrobacter pityocampae sp. nov., isolated from Thaumetopoea pityocampa (Lep., Thaumetopoeidae).</title>
        <authorList>
            <person name="Ince I.A."/>
            <person name="Demirbag Z."/>
            <person name="Kati H."/>
        </authorList>
    </citation>
    <scope>NUCLEOTIDE SEQUENCE [LARGE SCALE GENOMIC DNA]</scope>
    <source>
        <strain evidence="3 4">Tp2</strain>
    </source>
</reference>
<accession>A0A2S5IUP2</accession>
<dbReference type="PANTHER" id="PTHR34297">
    <property type="entry name" value="HYPOTHETICAL CYTOSOLIC PROTEIN-RELATED"/>
    <property type="match status" value="1"/>
</dbReference>
<dbReference type="EMBL" id="PRKW01000006">
    <property type="protein sequence ID" value="PPB48260.1"/>
    <property type="molecule type" value="Genomic_DNA"/>
</dbReference>
<comment type="similarity">
    <text evidence="1">Belongs to the asp23 family.</text>
</comment>
<dbReference type="Proteomes" id="UP000239297">
    <property type="component" value="Unassembled WGS sequence"/>
</dbReference>
<dbReference type="InterPro" id="IPR005531">
    <property type="entry name" value="Asp23"/>
</dbReference>
<gene>
    <name evidence="3" type="ORF">C4K88_14985</name>
</gene>
<dbReference type="PANTHER" id="PTHR34297:SF3">
    <property type="entry name" value="ALKALINE SHOCK PROTEIN 23"/>
    <property type="match status" value="1"/>
</dbReference>
<sequence>MIDQPMGGPLAVPQNAPAGRTVIGDAAAVKIAAIAARAVPGVHALGAGSGRALGAIRDAVGANDLSHGVKVEVGQTQLAVDISLVASYGFALNALADAVRAAVYEALTELVGLEVIEVNVEILDVHLPLPTESKTAGRVDPTGSTQIQPMAE</sequence>
<evidence type="ECO:0000313" key="3">
    <source>
        <dbReference type="EMBL" id="PPB48260.1"/>
    </source>
</evidence>